<sequence>MFRAVVRAGSLSAAAATLNYTTSAVSQQIAALERELGVILLVRGHAGARPTTAGERLYDSAAEILAAIERAERRLDSPDTPELLRVASFASAAATILPTALAELRSAEPRLRPALVAADPDDGVALLSAGDVEAAVITEVPGERTAYPEVVSSPIYDDEFLLVLPPRHRLAGHAEIPLTALAAEDWVVSSATGVCPDARVFQNACRSVGFTPRVAFHSEDYPTLQGLVAADLGVSLVPSLAAAHVRPNVAIRRVAGMRPVRRIALATQHRPEAGTVLGALLSSAQAVGTRLANDSAYRVSERPFSVA</sequence>
<dbReference type="Proteomes" id="UP000282551">
    <property type="component" value="Chromosome"/>
</dbReference>
<dbReference type="Gene3D" id="3.40.190.10">
    <property type="entry name" value="Periplasmic binding protein-like II"/>
    <property type="match status" value="2"/>
</dbReference>
<reference evidence="9 10" key="1">
    <citation type="submission" date="2018-12" db="EMBL/GenBank/DDBJ databases">
        <authorList>
            <consortium name="Pathogen Informatics"/>
        </authorList>
    </citation>
    <scope>NUCLEOTIDE SEQUENCE [LARGE SCALE GENOMIC DNA]</scope>
    <source>
        <strain evidence="9 10">NCTC10485</strain>
    </source>
</reference>
<dbReference type="AlphaFoldDB" id="A0A448I7Y4"/>
<dbReference type="SUPFAM" id="SSF46785">
    <property type="entry name" value="Winged helix' DNA-binding domain"/>
    <property type="match status" value="1"/>
</dbReference>
<dbReference type="InterPro" id="IPR000847">
    <property type="entry name" value="LysR_HTH_N"/>
</dbReference>
<organism evidence="9 10">
    <name type="scientific">Mycolicibacterium chitae</name>
    <name type="common">Mycobacterium chitae</name>
    <dbReference type="NCBI Taxonomy" id="1792"/>
    <lineage>
        <taxon>Bacteria</taxon>
        <taxon>Bacillati</taxon>
        <taxon>Actinomycetota</taxon>
        <taxon>Actinomycetes</taxon>
        <taxon>Mycobacteriales</taxon>
        <taxon>Mycobacteriaceae</taxon>
        <taxon>Mycolicibacterium</taxon>
    </lineage>
</organism>
<name>A0A448I7Y4_MYCCI</name>
<feature type="domain" description="HTH lysR-type" evidence="8">
    <location>
        <begin position="1"/>
        <end position="51"/>
    </location>
</feature>
<accession>A0A448I7Y4</accession>
<evidence type="ECO:0000313" key="10">
    <source>
        <dbReference type="Proteomes" id="UP000282551"/>
    </source>
</evidence>
<dbReference type="FunFam" id="1.10.10.10:FF:000001">
    <property type="entry name" value="LysR family transcriptional regulator"/>
    <property type="match status" value="1"/>
</dbReference>
<evidence type="ECO:0000256" key="2">
    <source>
        <dbReference type="ARBA" id="ARBA00023015"/>
    </source>
</evidence>
<dbReference type="Pfam" id="PF03466">
    <property type="entry name" value="LysR_substrate"/>
    <property type="match status" value="1"/>
</dbReference>
<evidence type="ECO:0000256" key="1">
    <source>
        <dbReference type="ARBA" id="ARBA00009437"/>
    </source>
</evidence>
<comment type="function">
    <text evidence="7">Required for the induction the katG gene for catalase. Involved in the response to hydrogen peroxide.</text>
</comment>
<keyword evidence="4" id="KW-0010">Activator</keyword>
<dbReference type="InterPro" id="IPR005119">
    <property type="entry name" value="LysR_subst-bd"/>
</dbReference>
<evidence type="ECO:0000256" key="4">
    <source>
        <dbReference type="ARBA" id="ARBA00023159"/>
    </source>
</evidence>
<dbReference type="GO" id="GO:0003700">
    <property type="term" value="F:DNA-binding transcription factor activity"/>
    <property type="evidence" value="ECO:0007669"/>
    <property type="project" value="InterPro"/>
</dbReference>
<evidence type="ECO:0000313" key="9">
    <source>
        <dbReference type="EMBL" id="VEG48402.1"/>
    </source>
</evidence>
<dbReference type="InterPro" id="IPR036388">
    <property type="entry name" value="WH-like_DNA-bd_sf"/>
</dbReference>
<dbReference type="PROSITE" id="PS50931">
    <property type="entry name" value="HTH_LYSR"/>
    <property type="match status" value="1"/>
</dbReference>
<dbReference type="Pfam" id="PF00126">
    <property type="entry name" value="HTH_1"/>
    <property type="match status" value="1"/>
</dbReference>
<evidence type="ECO:0000259" key="8">
    <source>
        <dbReference type="PROSITE" id="PS50931"/>
    </source>
</evidence>
<dbReference type="PANTHER" id="PTHR30346:SF29">
    <property type="entry name" value="LYSR SUBSTRATE-BINDING"/>
    <property type="match status" value="1"/>
</dbReference>
<dbReference type="CDD" id="cd08423">
    <property type="entry name" value="PBP2_LTTR_like_6"/>
    <property type="match status" value="1"/>
</dbReference>
<keyword evidence="3" id="KW-0238">DNA-binding</keyword>
<dbReference type="InterPro" id="IPR036390">
    <property type="entry name" value="WH_DNA-bd_sf"/>
</dbReference>
<dbReference type="GO" id="GO:0032993">
    <property type="term" value="C:protein-DNA complex"/>
    <property type="evidence" value="ECO:0007669"/>
    <property type="project" value="TreeGrafter"/>
</dbReference>
<keyword evidence="5" id="KW-0804">Transcription</keyword>
<dbReference type="EMBL" id="LR134355">
    <property type="protein sequence ID" value="VEG48402.1"/>
    <property type="molecule type" value="Genomic_DNA"/>
</dbReference>
<proteinExistence type="inferred from homology"/>
<evidence type="ECO:0000256" key="3">
    <source>
        <dbReference type="ARBA" id="ARBA00023125"/>
    </source>
</evidence>
<protein>
    <recommendedName>
        <fullName evidence="6">Probable hydrogen peroxide-inducible genes activator</fullName>
    </recommendedName>
</protein>
<evidence type="ECO:0000256" key="6">
    <source>
        <dbReference type="ARBA" id="ARBA00040885"/>
    </source>
</evidence>
<dbReference type="PANTHER" id="PTHR30346">
    <property type="entry name" value="TRANSCRIPTIONAL DUAL REGULATOR HCAR-RELATED"/>
    <property type="match status" value="1"/>
</dbReference>
<dbReference type="SUPFAM" id="SSF53850">
    <property type="entry name" value="Periplasmic binding protein-like II"/>
    <property type="match status" value="1"/>
</dbReference>
<gene>
    <name evidence="9" type="primary">gltC_2</name>
    <name evidence="9" type="ORF">NCTC10485_02696</name>
</gene>
<keyword evidence="2" id="KW-0805">Transcription regulation</keyword>
<keyword evidence="10" id="KW-1185">Reference proteome</keyword>
<dbReference type="Gene3D" id="1.10.10.10">
    <property type="entry name" value="Winged helix-like DNA-binding domain superfamily/Winged helix DNA-binding domain"/>
    <property type="match status" value="1"/>
</dbReference>
<evidence type="ECO:0000256" key="7">
    <source>
        <dbReference type="ARBA" id="ARBA00056658"/>
    </source>
</evidence>
<dbReference type="GO" id="GO:0003677">
    <property type="term" value="F:DNA binding"/>
    <property type="evidence" value="ECO:0007669"/>
    <property type="project" value="UniProtKB-KW"/>
</dbReference>
<evidence type="ECO:0000256" key="5">
    <source>
        <dbReference type="ARBA" id="ARBA00023163"/>
    </source>
</evidence>
<comment type="similarity">
    <text evidence="1">Belongs to the LysR transcriptional regulatory family.</text>
</comment>